<dbReference type="SUPFAM" id="SSF46565">
    <property type="entry name" value="Chaperone J-domain"/>
    <property type="match status" value="1"/>
</dbReference>
<dbReference type="PANTHER" id="PTHR44144">
    <property type="entry name" value="DNAJ HOMOLOG SUBFAMILY C MEMBER 9"/>
    <property type="match status" value="1"/>
</dbReference>
<dbReference type="EMBL" id="JAKELL010000001">
    <property type="protein sequence ID" value="KAH9001286.1"/>
    <property type="molecule type" value="Genomic_DNA"/>
</dbReference>
<dbReference type="PROSITE" id="PS50076">
    <property type="entry name" value="DNAJ_2"/>
    <property type="match status" value="1"/>
</dbReference>
<feature type="compositionally biased region" description="Basic residues" evidence="1">
    <location>
        <begin position="310"/>
        <end position="322"/>
    </location>
</feature>
<name>A0AAD4QI43_9AGAM</name>
<comment type="caution">
    <text evidence="3">The sequence shown here is derived from an EMBL/GenBank/DDBJ whole genome shotgun (WGS) entry which is preliminary data.</text>
</comment>
<feature type="compositionally biased region" description="Basic and acidic residues" evidence="1">
    <location>
        <begin position="281"/>
        <end position="291"/>
    </location>
</feature>
<feature type="domain" description="J" evidence="2">
    <location>
        <begin position="17"/>
        <end position="87"/>
    </location>
</feature>
<dbReference type="PRINTS" id="PR00625">
    <property type="entry name" value="JDOMAIN"/>
</dbReference>
<reference evidence="3" key="1">
    <citation type="submission" date="2022-01" db="EMBL/GenBank/DDBJ databases">
        <title>Comparative genomics reveals a dynamic genome evolution in the ectomycorrhizal milk-cap (Lactarius) mushrooms.</title>
        <authorList>
            <consortium name="DOE Joint Genome Institute"/>
            <person name="Lebreton A."/>
            <person name="Tang N."/>
            <person name="Kuo A."/>
            <person name="LaButti K."/>
            <person name="Drula E."/>
            <person name="Barry K."/>
            <person name="Clum A."/>
            <person name="Lipzen A."/>
            <person name="Mousain D."/>
            <person name="Ng V."/>
            <person name="Wang R."/>
            <person name="Wang X."/>
            <person name="Dai Y."/>
            <person name="Henrissat B."/>
            <person name="Grigoriev I.V."/>
            <person name="Guerin-Laguette A."/>
            <person name="Yu F."/>
            <person name="Martin F.M."/>
        </authorList>
    </citation>
    <scope>NUCLEOTIDE SEQUENCE</scope>
    <source>
        <strain evidence="3">QP</strain>
    </source>
</reference>
<feature type="compositionally biased region" description="Basic residues" evidence="1">
    <location>
        <begin position="227"/>
        <end position="237"/>
    </location>
</feature>
<dbReference type="InterPro" id="IPR056453">
    <property type="entry name" value="HTH_DNAJC9"/>
</dbReference>
<protein>
    <recommendedName>
        <fullName evidence="2">J domain-containing protein</fullName>
    </recommendedName>
</protein>
<dbReference type="CDD" id="cd06257">
    <property type="entry name" value="DnaJ"/>
    <property type="match status" value="1"/>
</dbReference>
<dbReference type="InterPro" id="IPR052594">
    <property type="entry name" value="J_domain-containing_protein"/>
</dbReference>
<dbReference type="InterPro" id="IPR001623">
    <property type="entry name" value="DnaJ_domain"/>
</dbReference>
<dbReference type="GO" id="GO:0031072">
    <property type="term" value="F:heat shock protein binding"/>
    <property type="evidence" value="ECO:0007669"/>
    <property type="project" value="TreeGrafter"/>
</dbReference>
<dbReference type="Proteomes" id="UP001201163">
    <property type="component" value="Unassembled WGS sequence"/>
</dbReference>
<dbReference type="GO" id="GO:0005737">
    <property type="term" value="C:cytoplasm"/>
    <property type="evidence" value="ECO:0007669"/>
    <property type="project" value="TreeGrafter"/>
</dbReference>
<evidence type="ECO:0000313" key="3">
    <source>
        <dbReference type="EMBL" id="KAH9001286.1"/>
    </source>
</evidence>
<organism evidence="3 4">
    <name type="scientific">Lactarius akahatsu</name>
    <dbReference type="NCBI Taxonomy" id="416441"/>
    <lineage>
        <taxon>Eukaryota</taxon>
        <taxon>Fungi</taxon>
        <taxon>Dikarya</taxon>
        <taxon>Basidiomycota</taxon>
        <taxon>Agaricomycotina</taxon>
        <taxon>Agaricomycetes</taxon>
        <taxon>Russulales</taxon>
        <taxon>Russulaceae</taxon>
        <taxon>Lactarius</taxon>
    </lineage>
</organism>
<feature type="region of interest" description="Disordered" evidence="1">
    <location>
        <begin position="221"/>
        <end position="254"/>
    </location>
</feature>
<evidence type="ECO:0000313" key="4">
    <source>
        <dbReference type="Proteomes" id="UP001201163"/>
    </source>
</evidence>
<dbReference type="PANTHER" id="PTHR44144:SF1">
    <property type="entry name" value="DNAJ HOMOLOG SUBFAMILY C MEMBER 9"/>
    <property type="match status" value="1"/>
</dbReference>
<dbReference type="AlphaFoldDB" id="A0AAD4QI43"/>
<dbReference type="Gene3D" id="1.10.287.110">
    <property type="entry name" value="DnaJ domain"/>
    <property type="match status" value="1"/>
</dbReference>
<dbReference type="InterPro" id="IPR036869">
    <property type="entry name" value="J_dom_sf"/>
</dbReference>
<evidence type="ECO:0000256" key="1">
    <source>
        <dbReference type="SAM" id="MobiDB-lite"/>
    </source>
</evidence>
<gene>
    <name evidence="3" type="ORF">EDB92DRAFT_1931845</name>
</gene>
<accession>A0AAD4QI43</accession>
<dbReference type="Pfam" id="PF00226">
    <property type="entry name" value="DnaJ"/>
    <property type="match status" value="1"/>
</dbReference>
<keyword evidence="4" id="KW-1185">Reference proteome</keyword>
<dbReference type="Pfam" id="PF23302">
    <property type="entry name" value="HTH_DNAJC9"/>
    <property type="match status" value="1"/>
</dbReference>
<evidence type="ECO:0000259" key="2">
    <source>
        <dbReference type="PROSITE" id="PS50076"/>
    </source>
</evidence>
<proteinExistence type="predicted"/>
<feature type="region of interest" description="Disordered" evidence="1">
    <location>
        <begin position="271"/>
        <end position="322"/>
    </location>
</feature>
<dbReference type="SMART" id="SM00271">
    <property type="entry name" value="DnaJ"/>
    <property type="match status" value="1"/>
</dbReference>
<dbReference type="GO" id="GO:0005634">
    <property type="term" value="C:nucleus"/>
    <property type="evidence" value="ECO:0007669"/>
    <property type="project" value="TreeGrafter"/>
</dbReference>
<sequence length="322" mass="36397">MDSNNPTSLFFDEEEVDLYAVLDVEPAASQEDIKKAYRKLALIYHPDKHATAAEDAKLAASRKFQQVGFAYTVLSETKRRAKYDATGSTEEGFELAEGEDGWQAYFEALFESVTKAKLDEMKKEYQGSHEEIDDLKRAYGETGGALGEIMNHIPHSTHEDEARFVIAISDLIAKGELSATDAWAASSKDEKAKLVRRKQADKEAKEAEALAKELGVWDEFYGSGKAGPRKGKGKKKAKRDEEEEDEEEDHSALQALILKKRQNAGTFLDNLAAKYAGTGTPRKEGETEERRPRRRGSRRRVAQEKEKAQRRPRSQRDRRRRV</sequence>